<feature type="compositionally biased region" description="Acidic residues" evidence="8">
    <location>
        <begin position="28"/>
        <end position="45"/>
    </location>
</feature>
<feature type="compositionally biased region" description="Basic and acidic residues" evidence="8">
    <location>
        <begin position="549"/>
        <end position="562"/>
    </location>
</feature>
<protein>
    <submittedName>
        <fullName evidence="10">Transforming acidic coiled-coil containing protein 1</fullName>
    </submittedName>
</protein>
<feature type="compositionally biased region" description="Basic residues" evidence="8">
    <location>
        <begin position="228"/>
        <end position="243"/>
    </location>
</feature>
<feature type="domain" description="Transforming acidic coiled-coil-containing protein C-terminal" evidence="9">
    <location>
        <begin position="594"/>
        <end position="793"/>
    </location>
</feature>
<gene>
    <name evidence="10" type="ORF">HJG59_017744</name>
</gene>
<feature type="compositionally biased region" description="Polar residues" evidence="8">
    <location>
        <begin position="47"/>
        <end position="60"/>
    </location>
</feature>
<dbReference type="OrthoDB" id="10255048at2759"/>
<feature type="region of interest" description="Disordered" evidence="8">
    <location>
        <begin position="201"/>
        <end position="429"/>
    </location>
</feature>
<evidence type="ECO:0000313" key="11">
    <source>
        <dbReference type="Proteomes" id="UP000550707"/>
    </source>
</evidence>
<feature type="coiled-coil region" evidence="7">
    <location>
        <begin position="609"/>
        <end position="682"/>
    </location>
</feature>
<comment type="caution">
    <text evidence="10">The sequence shown here is derived from an EMBL/GenBank/DDBJ whole genome shotgun (WGS) entry which is preliminary data.</text>
</comment>
<dbReference type="GO" id="GO:0005856">
    <property type="term" value="C:cytoskeleton"/>
    <property type="evidence" value="ECO:0007669"/>
    <property type="project" value="UniProtKB-SubCell"/>
</dbReference>
<dbReference type="GO" id="GO:0007097">
    <property type="term" value="P:nuclear migration"/>
    <property type="evidence" value="ECO:0007669"/>
    <property type="project" value="TreeGrafter"/>
</dbReference>
<organism evidence="10 11">
    <name type="scientific">Molossus molossus</name>
    <name type="common">Pallas' mastiff bat</name>
    <name type="synonym">Vespertilio molossus</name>
    <dbReference type="NCBI Taxonomy" id="27622"/>
    <lineage>
        <taxon>Eukaryota</taxon>
        <taxon>Metazoa</taxon>
        <taxon>Chordata</taxon>
        <taxon>Craniata</taxon>
        <taxon>Vertebrata</taxon>
        <taxon>Euteleostomi</taxon>
        <taxon>Mammalia</taxon>
        <taxon>Eutheria</taxon>
        <taxon>Laurasiatheria</taxon>
        <taxon>Chiroptera</taxon>
        <taxon>Yangochiroptera</taxon>
        <taxon>Molossidae</taxon>
        <taxon>Molossus</taxon>
    </lineage>
</organism>
<dbReference type="InterPro" id="IPR007707">
    <property type="entry name" value="TACC_C"/>
</dbReference>
<keyword evidence="4" id="KW-0597">Phosphoprotein</keyword>
<feature type="coiled-coil region" evidence="7">
    <location>
        <begin position="711"/>
        <end position="795"/>
    </location>
</feature>
<evidence type="ECO:0000256" key="5">
    <source>
        <dbReference type="ARBA" id="ARBA00023054"/>
    </source>
</evidence>
<dbReference type="InParanoid" id="A0A7J8GMC4"/>
<dbReference type="FunFam" id="1.20.5.1700:FF:000001">
    <property type="entry name" value="Transforming acidic coiled-coil-containing protein 1 isoform 2"/>
    <property type="match status" value="1"/>
</dbReference>
<feature type="compositionally biased region" description="Low complexity" evidence="8">
    <location>
        <begin position="291"/>
        <end position="302"/>
    </location>
</feature>
<evidence type="ECO:0000256" key="2">
    <source>
        <dbReference type="ARBA" id="ARBA00009423"/>
    </source>
</evidence>
<dbReference type="EMBL" id="JACASF010000009">
    <property type="protein sequence ID" value="KAF6461106.1"/>
    <property type="molecule type" value="Genomic_DNA"/>
</dbReference>
<dbReference type="InterPro" id="IPR039915">
    <property type="entry name" value="TACC"/>
</dbReference>
<evidence type="ECO:0000256" key="6">
    <source>
        <dbReference type="ARBA" id="ARBA00023212"/>
    </source>
</evidence>
<proteinExistence type="inferred from homology"/>
<evidence type="ECO:0000256" key="8">
    <source>
        <dbReference type="SAM" id="MobiDB-lite"/>
    </source>
</evidence>
<dbReference type="Gene3D" id="1.20.5.1700">
    <property type="match status" value="1"/>
</dbReference>
<evidence type="ECO:0000256" key="3">
    <source>
        <dbReference type="ARBA" id="ARBA00022490"/>
    </source>
</evidence>
<sequence length="800" mass="86633">MAFSPWQILSPVQWAKWTWSAVRGGGAGDDEAGGPEGDPEEEDSQAETKSLSFSSDSEGNFETPEVETPIRSPLKESCGSSLGLAGPGAKTQDSQEVDEQLIAEVVEKCSSETCSRPSENEVSQQALGSYSVKDFREEPERDISKISVVRPFSIETKNSTAISEAAGGPEAADGCVTAISGEALPSSLPEAIQDTAMTESSMGVTLEASTEADLKSGNSCLEPVPSRSKLRKPKPISLRKKPIGKFSETEMSVEGTPLSQASYPDEMDGNTHPLLGDARIQKSSPDIKEASSSTPSSDTNDSGVELLEESRSSPLKLEFEFTEDVENVESRKGLPRKLGRKLGNKLTPKVQKDGASKPGGARGAEPPLDPAAVDVPLSQASSKLDPSQWDDPSGSPLGGQSALQNSPPLSSKGFYHFDESTDPFKPTTALTNGDFCSPAGNHVNEILESPKKAKSRLITSGCKVKKYETQPLALDGCSQDEGAVISQISDISNRDGHATDEEKLASTSSGQKSAGAEVKGEPEEDLEYFECSNVPVSTINHAFSSSEAGLEKETSQKMEKDGSAVPGLSESPMETAPVSVACGGESALDGICLSESDKTAVLTLIREEIITKEIEANEWKKKYEETRQEVLEMRKIVAEYEKTIAQMIEDEQRTSMTSQKSFQQLTLEKEQALADLNSVERSLSDLFRRYENLKGVLEGFKKNEEALKKCAQDYLARVKQEEQRYQALKIHAEEKLDKANEEIAQVRTKAKAESAALHAGLRKEQMKVESLERALQQKNQEIEELTKICDELIAKLGKTD</sequence>
<feature type="compositionally biased region" description="Basic and acidic residues" evidence="8">
    <location>
        <begin position="492"/>
        <end position="504"/>
    </location>
</feature>
<evidence type="ECO:0000259" key="9">
    <source>
        <dbReference type="Pfam" id="PF05010"/>
    </source>
</evidence>
<dbReference type="PANTHER" id="PTHR13924:SF12">
    <property type="entry name" value="TRANSFORMING ACIDIC COILED-COIL-CONTAINING PROTEIN 1"/>
    <property type="match status" value="1"/>
</dbReference>
<comment type="subcellular location">
    <subcellularLocation>
        <location evidence="1">Cytoplasm</location>
        <location evidence="1">Cytoskeleton</location>
    </subcellularLocation>
</comment>
<name>A0A7J8GMC4_MOLMO</name>
<feature type="region of interest" description="Disordered" evidence="8">
    <location>
        <begin position="545"/>
        <end position="572"/>
    </location>
</feature>
<dbReference type="AlphaFoldDB" id="A0A7J8GMC4"/>
<keyword evidence="5 7" id="KW-0175">Coiled coil</keyword>
<evidence type="ECO:0000256" key="1">
    <source>
        <dbReference type="ARBA" id="ARBA00004245"/>
    </source>
</evidence>
<keyword evidence="3" id="KW-0963">Cytoplasm</keyword>
<dbReference type="PANTHER" id="PTHR13924">
    <property type="entry name" value="TRANSFORMING ACIDIC COILED-COIL CONTAINING PROTEIN 1/2"/>
    <property type="match status" value="1"/>
</dbReference>
<feature type="region of interest" description="Disordered" evidence="8">
    <location>
        <begin position="20"/>
        <end position="97"/>
    </location>
</feature>
<dbReference type="GO" id="GO:0021987">
    <property type="term" value="P:cerebral cortex development"/>
    <property type="evidence" value="ECO:0007669"/>
    <property type="project" value="TreeGrafter"/>
</dbReference>
<dbReference type="Proteomes" id="UP000550707">
    <property type="component" value="Unassembled WGS sequence"/>
</dbReference>
<keyword evidence="6" id="KW-0206">Cytoskeleton</keyword>
<keyword evidence="11" id="KW-1185">Reference proteome</keyword>
<evidence type="ECO:0000313" key="10">
    <source>
        <dbReference type="EMBL" id="KAF6461106.1"/>
    </source>
</evidence>
<evidence type="ECO:0000256" key="7">
    <source>
        <dbReference type="SAM" id="Coils"/>
    </source>
</evidence>
<dbReference type="FunCoup" id="A0A7J8GMC4">
    <property type="interactions" value="772"/>
</dbReference>
<dbReference type="GO" id="GO:0005737">
    <property type="term" value="C:cytoplasm"/>
    <property type="evidence" value="ECO:0007669"/>
    <property type="project" value="TreeGrafter"/>
</dbReference>
<accession>A0A7J8GMC4</accession>
<evidence type="ECO:0000256" key="4">
    <source>
        <dbReference type="ARBA" id="ARBA00022553"/>
    </source>
</evidence>
<feature type="compositionally biased region" description="Basic residues" evidence="8">
    <location>
        <begin position="333"/>
        <end position="343"/>
    </location>
</feature>
<comment type="similarity">
    <text evidence="2">Belongs to the TACC family.</text>
</comment>
<feature type="region of interest" description="Disordered" evidence="8">
    <location>
        <begin position="488"/>
        <end position="526"/>
    </location>
</feature>
<reference evidence="10 11" key="1">
    <citation type="journal article" date="2020" name="Nature">
        <title>Six reference-quality genomes reveal evolution of bat adaptations.</title>
        <authorList>
            <person name="Jebb D."/>
            <person name="Huang Z."/>
            <person name="Pippel M."/>
            <person name="Hughes G.M."/>
            <person name="Lavrichenko K."/>
            <person name="Devanna P."/>
            <person name="Winkler S."/>
            <person name="Jermiin L.S."/>
            <person name="Skirmuntt E.C."/>
            <person name="Katzourakis A."/>
            <person name="Burkitt-Gray L."/>
            <person name="Ray D.A."/>
            <person name="Sullivan K.A.M."/>
            <person name="Roscito J.G."/>
            <person name="Kirilenko B.M."/>
            <person name="Davalos L.M."/>
            <person name="Corthals A.P."/>
            <person name="Power M.L."/>
            <person name="Jones G."/>
            <person name="Ransome R.D."/>
            <person name="Dechmann D.K.N."/>
            <person name="Locatelli A.G."/>
            <person name="Puechmaille S.J."/>
            <person name="Fedrigo O."/>
            <person name="Jarvis E.D."/>
            <person name="Hiller M."/>
            <person name="Vernes S.C."/>
            <person name="Myers E.W."/>
            <person name="Teeling E.C."/>
        </authorList>
    </citation>
    <scope>NUCLEOTIDE SEQUENCE [LARGE SCALE GENOMIC DNA]</scope>
    <source>
        <strain evidence="10">MMolMol1</strain>
        <tissue evidence="10">Muscle</tissue>
    </source>
</reference>
<dbReference type="GO" id="GO:0007052">
    <property type="term" value="P:mitotic spindle organization"/>
    <property type="evidence" value="ECO:0007669"/>
    <property type="project" value="InterPro"/>
</dbReference>
<dbReference type="Pfam" id="PF05010">
    <property type="entry name" value="TACC_C"/>
    <property type="match status" value="1"/>
</dbReference>